<dbReference type="Proteomes" id="UP000289859">
    <property type="component" value="Unassembled WGS sequence"/>
</dbReference>
<organism evidence="1 2">
    <name type="scientific">Leeuwenhoekiella polynyae</name>
    <dbReference type="NCBI Taxonomy" id="1550906"/>
    <lineage>
        <taxon>Bacteria</taxon>
        <taxon>Pseudomonadati</taxon>
        <taxon>Bacteroidota</taxon>
        <taxon>Flavobacteriia</taxon>
        <taxon>Flavobacteriales</taxon>
        <taxon>Flavobacteriaceae</taxon>
        <taxon>Leeuwenhoekiella</taxon>
    </lineage>
</organism>
<sequence length="43" mass="4733">MPFNIKDEGTANPVKSKALVTDKSLVISFSLFNSFNLLFDIVA</sequence>
<evidence type="ECO:0000313" key="1">
    <source>
        <dbReference type="EMBL" id="RXG14731.1"/>
    </source>
</evidence>
<keyword evidence="2" id="KW-1185">Reference proteome</keyword>
<dbReference type="AlphaFoldDB" id="A0A4Q0NV71"/>
<dbReference type="EMBL" id="QOVK01000022">
    <property type="protein sequence ID" value="RXG14731.1"/>
    <property type="molecule type" value="Genomic_DNA"/>
</dbReference>
<protein>
    <submittedName>
        <fullName evidence="1">Uncharacterized protein</fullName>
    </submittedName>
</protein>
<gene>
    <name evidence="1" type="ORF">DSM02_3502</name>
</gene>
<accession>A0A4Q0NV71</accession>
<name>A0A4Q0NV71_9FLAO</name>
<evidence type="ECO:0000313" key="2">
    <source>
        <dbReference type="Proteomes" id="UP000289859"/>
    </source>
</evidence>
<reference evidence="1 2" key="1">
    <citation type="submission" date="2018-07" db="EMBL/GenBank/DDBJ databases">
        <title>Leeuwenhoekiella genomics.</title>
        <authorList>
            <person name="Tahon G."/>
            <person name="Willems A."/>
        </authorList>
    </citation>
    <scope>NUCLEOTIDE SEQUENCE [LARGE SCALE GENOMIC DNA]</scope>
    <source>
        <strain evidence="1 2">LMG 29608</strain>
    </source>
</reference>
<comment type="caution">
    <text evidence="1">The sequence shown here is derived from an EMBL/GenBank/DDBJ whole genome shotgun (WGS) entry which is preliminary data.</text>
</comment>
<proteinExistence type="predicted"/>